<proteinExistence type="predicted"/>
<dbReference type="Gene3D" id="2.50.20.10">
    <property type="entry name" value="Lipoprotein localisation LolA/LolB/LppX"/>
    <property type="match status" value="1"/>
</dbReference>
<evidence type="ECO:0000313" key="2">
    <source>
        <dbReference type="EMBL" id="XBP68939.1"/>
    </source>
</evidence>
<dbReference type="SUPFAM" id="SSF89392">
    <property type="entry name" value="Prokaryotic lipoproteins and lipoprotein localization factors"/>
    <property type="match status" value="1"/>
</dbReference>
<dbReference type="RefSeq" id="WP_349277168.1">
    <property type="nucleotide sequence ID" value="NZ_CBCSCU010000014.1"/>
</dbReference>
<sequence>MKLSPELPQLPFFATGLPRRAVQLTAWAMGLALAAFSPAAFAAWDLQQLMDSLAQNKSGHATFVEKKYIAVLDKPVESSGELLYTAPDGLEKRTLKPKPESMIVNGDELLIERGRQKHRLQLQAYPELAAFIDSIRGTLAGDRKALERSYRLSLDGSAERWSLQLLPLDEKMQAVIQRITIAGVRDQVRSIEITQADGDRSVMNIDKLATP</sequence>
<dbReference type="CDD" id="cd16325">
    <property type="entry name" value="LolA"/>
    <property type="match status" value="1"/>
</dbReference>
<dbReference type="InterPro" id="IPR029046">
    <property type="entry name" value="LolA/LolB/LppX"/>
</dbReference>
<keyword evidence="1" id="KW-0732">Signal</keyword>
<protein>
    <submittedName>
        <fullName evidence="2">LolA-related protein</fullName>
    </submittedName>
</protein>
<name>A0AAU7LMV1_9BURK</name>
<organism evidence="2">
    <name type="scientific">Polaromonas hydrogenivorans</name>
    <dbReference type="NCBI Taxonomy" id="335476"/>
    <lineage>
        <taxon>Bacteria</taxon>
        <taxon>Pseudomonadati</taxon>
        <taxon>Pseudomonadota</taxon>
        <taxon>Betaproteobacteria</taxon>
        <taxon>Burkholderiales</taxon>
        <taxon>Comamonadaceae</taxon>
        <taxon>Polaromonas</taxon>
    </lineage>
</organism>
<evidence type="ECO:0000256" key="1">
    <source>
        <dbReference type="ARBA" id="ARBA00022729"/>
    </source>
</evidence>
<reference evidence="2" key="1">
    <citation type="submission" date="2024-05" db="EMBL/GenBank/DDBJ databases">
        <authorList>
            <person name="Bunk B."/>
            <person name="Swiderski J."/>
            <person name="Sproer C."/>
            <person name="Thiel V."/>
        </authorList>
    </citation>
    <scope>NUCLEOTIDE SEQUENCE</scope>
    <source>
        <strain evidence="2">DSM 17735</strain>
    </source>
</reference>
<dbReference type="InterPro" id="IPR004564">
    <property type="entry name" value="OM_lipoprot_carrier_LolA-like"/>
</dbReference>
<dbReference type="EMBL" id="CP157675">
    <property type="protein sequence ID" value="XBP68939.1"/>
    <property type="molecule type" value="Genomic_DNA"/>
</dbReference>
<gene>
    <name evidence="2" type="ORF">ABLV49_13635</name>
</gene>
<dbReference type="Pfam" id="PF19574">
    <property type="entry name" value="LolA_3"/>
    <property type="match status" value="1"/>
</dbReference>
<dbReference type="AlphaFoldDB" id="A0AAU7LMV1"/>
<accession>A0AAU7LMV1</accession>